<keyword evidence="4" id="KW-0648">Protein biosynthesis</keyword>
<dbReference type="PANTHER" id="PTHR10458">
    <property type="entry name" value="PEPTIDE DEFORMYLASE"/>
    <property type="match status" value="1"/>
</dbReference>
<dbReference type="NCBIfam" id="NF001159">
    <property type="entry name" value="PRK00150.1-3"/>
    <property type="match status" value="1"/>
</dbReference>
<name>A0A3B1CIW9_9ZZZZ</name>
<dbReference type="CDD" id="cd00487">
    <property type="entry name" value="Pep_deformylase"/>
    <property type="match status" value="1"/>
</dbReference>
<evidence type="ECO:0000256" key="1">
    <source>
        <dbReference type="ARBA" id="ARBA00010759"/>
    </source>
</evidence>
<dbReference type="Gene3D" id="3.90.45.10">
    <property type="entry name" value="Peptide deformylase"/>
    <property type="match status" value="1"/>
</dbReference>
<dbReference type="PRINTS" id="PR01576">
    <property type="entry name" value="PDEFORMYLASE"/>
</dbReference>
<gene>
    <name evidence="6" type="ORF">MNBD_NITROSPIRAE01-1302</name>
</gene>
<dbReference type="HAMAP" id="MF_00163">
    <property type="entry name" value="Pep_deformylase"/>
    <property type="match status" value="1"/>
</dbReference>
<sequence>MAVLEVAKLGNPILRKIAAPLTADMCNDPDFQTFLDDMIETMEEMDGIGLAAPQVGHSKQLVILKSTGNNRYPDAPNHPLMILINPKLTHHSEEMIEGWEGCLSVEDLRGKVWRHNKVTVSGFDRKMNPLSFEAEGFLAVVLQHEIDHLSGKVFLDRMRGFSTLTHLAEFDQYWRSPSPQEVTV</sequence>
<dbReference type="FunFam" id="3.90.45.10:FF:000003">
    <property type="entry name" value="Peptide deformylase"/>
    <property type="match status" value="1"/>
</dbReference>
<dbReference type="NCBIfam" id="TIGR00079">
    <property type="entry name" value="pept_deformyl"/>
    <property type="match status" value="1"/>
</dbReference>
<dbReference type="PANTHER" id="PTHR10458:SF20">
    <property type="entry name" value="PEPTIDE DEFORMYLASE 1"/>
    <property type="match status" value="1"/>
</dbReference>
<dbReference type="GO" id="GO:0042586">
    <property type="term" value="F:peptide deformylase activity"/>
    <property type="evidence" value="ECO:0007669"/>
    <property type="project" value="UniProtKB-EC"/>
</dbReference>
<dbReference type="PIRSF" id="PIRSF004749">
    <property type="entry name" value="Pep_def"/>
    <property type="match status" value="1"/>
</dbReference>
<proteinExistence type="inferred from homology"/>
<organism evidence="6">
    <name type="scientific">hydrothermal vent metagenome</name>
    <dbReference type="NCBI Taxonomy" id="652676"/>
    <lineage>
        <taxon>unclassified sequences</taxon>
        <taxon>metagenomes</taxon>
        <taxon>ecological metagenomes</taxon>
    </lineage>
</organism>
<dbReference type="EMBL" id="UOGF01000059">
    <property type="protein sequence ID" value="VAX30169.1"/>
    <property type="molecule type" value="Genomic_DNA"/>
</dbReference>
<evidence type="ECO:0000256" key="2">
    <source>
        <dbReference type="ARBA" id="ARBA00022723"/>
    </source>
</evidence>
<keyword evidence="3 6" id="KW-0378">Hydrolase</keyword>
<keyword evidence="2" id="KW-0479">Metal-binding</keyword>
<evidence type="ECO:0000313" key="6">
    <source>
        <dbReference type="EMBL" id="VAX30169.1"/>
    </source>
</evidence>
<comment type="similarity">
    <text evidence="1">Belongs to the polypeptide deformylase family.</text>
</comment>
<keyword evidence="5" id="KW-0408">Iron</keyword>
<dbReference type="InterPro" id="IPR036821">
    <property type="entry name" value="Peptide_deformylase_sf"/>
</dbReference>
<protein>
    <submittedName>
        <fullName evidence="6">Peptide deformylase</fullName>
        <ecNumber evidence="6">3.5.1.88</ecNumber>
    </submittedName>
</protein>
<dbReference type="GO" id="GO:0006412">
    <property type="term" value="P:translation"/>
    <property type="evidence" value="ECO:0007669"/>
    <property type="project" value="UniProtKB-KW"/>
</dbReference>
<dbReference type="InterPro" id="IPR023635">
    <property type="entry name" value="Peptide_deformylase"/>
</dbReference>
<evidence type="ECO:0000256" key="4">
    <source>
        <dbReference type="ARBA" id="ARBA00022917"/>
    </source>
</evidence>
<dbReference type="EC" id="3.5.1.88" evidence="6"/>
<evidence type="ECO:0000256" key="5">
    <source>
        <dbReference type="ARBA" id="ARBA00023004"/>
    </source>
</evidence>
<dbReference type="SUPFAM" id="SSF56420">
    <property type="entry name" value="Peptide deformylase"/>
    <property type="match status" value="1"/>
</dbReference>
<dbReference type="Pfam" id="PF01327">
    <property type="entry name" value="Pep_deformylase"/>
    <property type="match status" value="1"/>
</dbReference>
<dbReference type="AlphaFoldDB" id="A0A3B1CIW9"/>
<reference evidence="6" key="1">
    <citation type="submission" date="2018-06" db="EMBL/GenBank/DDBJ databases">
        <authorList>
            <person name="Zhirakovskaya E."/>
        </authorList>
    </citation>
    <scope>NUCLEOTIDE SEQUENCE</scope>
</reference>
<dbReference type="GO" id="GO:0046872">
    <property type="term" value="F:metal ion binding"/>
    <property type="evidence" value="ECO:0007669"/>
    <property type="project" value="UniProtKB-KW"/>
</dbReference>
<accession>A0A3B1CIW9</accession>
<dbReference type="GO" id="GO:0005739">
    <property type="term" value="C:mitochondrion"/>
    <property type="evidence" value="ECO:0007669"/>
    <property type="project" value="UniProtKB-ARBA"/>
</dbReference>
<evidence type="ECO:0000256" key="3">
    <source>
        <dbReference type="ARBA" id="ARBA00022801"/>
    </source>
</evidence>